<dbReference type="Proteomes" id="UP001177003">
    <property type="component" value="Chromosome 9"/>
</dbReference>
<dbReference type="EMBL" id="OX465085">
    <property type="protein sequence ID" value="CAI9302445.1"/>
    <property type="molecule type" value="Genomic_DNA"/>
</dbReference>
<organism evidence="3 4">
    <name type="scientific">Lactuca saligna</name>
    <name type="common">Willowleaf lettuce</name>
    <dbReference type="NCBI Taxonomy" id="75948"/>
    <lineage>
        <taxon>Eukaryota</taxon>
        <taxon>Viridiplantae</taxon>
        <taxon>Streptophyta</taxon>
        <taxon>Embryophyta</taxon>
        <taxon>Tracheophyta</taxon>
        <taxon>Spermatophyta</taxon>
        <taxon>Magnoliopsida</taxon>
        <taxon>eudicotyledons</taxon>
        <taxon>Gunneridae</taxon>
        <taxon>Pentapetalae</taxon>
        <taxon>asterids</taxon>
        <taxon>campanulids</taxon>
        <taxon>Asterales</taxon>
        <taxon>Asteraceae</taxon>
        <taxon>Cichorioideae</taxon>
        <taxon>Cichorieae</taxon>
        <taxon>Lactucinae</taxon>
        <taxon>Lactuca</taxon>
    </lineage>
</organism>
<keyword evidence="4" id="KW-1185">Reference proteome</keyword>
<gene>
    <name evidence="3" type="ORF">LSALG_LOCUS40933</name>
</gene>
<accession>A0AA36A0T9</accession>
<protein>
    <submittedName>
        <fullName evidence="3">Uncharacterized protein</fullName>
    </submittedName>
</protein>
<evidence type="ECO:0000256" key="2">
    <source>
        <dbReference type="SAM" id="MobiDB-lite"/>
    </source>
</evidence>
<name>A0AA36A0T9_LACSI</name>
<evidence type="ECO:0000313" key="3">
    <source>
        <dbReference type="EMBL" id="CAI9302445.1"/>
    </source>
</evidence>
<reference evidence="3" key="1">
    <citation type="submission" date="2023-04" db="EMBL/GenBank/DDBJ databases">
        <authorList>
            <person name="Vijverberg K."/>
            <person name="Xiong W."/>
            <person name="Schranz E."/>
        </authorList>
    </citation>
    <scope>NUCLEOTIDE SEQUENCE</scope>
</reference>
<feature type="coiled-coil region" evidence="1">
    <location>
        <begin position="79"/>
        <end position="106"/>
    </location>
</feature>
<sequence>MITITVRKHLAKKLRPVFAMLHRLEGVPKPSNIPKQGGDQRKKTSANPTTSVHLSIKSESEPKGRDKLFFEEPIVNKNNEEELKRRKACESELDEKQRIVREAEAKEKAERGARSTLESRKLLFPVWTIKRIQSQAIDSPNQYWLEPVVSFEIQNTQDSQLDLPFTSKAFKFHSFIKVANVPISDSGADQLFLQLYLQHMRPQYKTWSANKIMAVKVTRPIETDSFPNAKFKFFRGSTSQVHEFTLADLLCINPYDWIILYHLLLRDTKKYVLD</sequence>
<evidence type="ECO:0000313" key="4">
    <source>
        <dbReference type="Proteomes" id="UP001177003"/>
    </source>
</evidence>
<proteinExistence type="predicted"/>
<dbReference type="AlphaFoldDB" id="A0AA36A0T9"/>
<feature type="region of interest" description="Disordered" evidence="2">
    <location>
        <begin position="27"/>
        <end position="61"/>
    </location>
</feature>
<evidence type="ECO:0000256" key="1">
    <source>
        <dbReference type="SAM" id="Coils"/>
    </source>
</evidence>
<keyword evidence="1" id="KW-0175">Coiled coil</keyword>